<comment type="similarity">
    <text evidence="1">Belongs to the avfA family.</text>
</comment>
<dbReference type="PANTHER" id="PTHR15020:SF50">
    <property type="entry name" value="UPF0659 PROTEIN YMR090W"/>
    <property type="match status" value="1"/>
</dbReference>
<proteinExistence type="inferred from homology"/>
<dbReference type="EMBL" id="CP017819">
    <property type="protein sequence ID" value="APA10446.1"/>
    <property type="molecule type" value="Genomic_DNA"/>
</dbReference>
<dbReference type="InterPro" id="IPR016040">
    <property type="entry name" value="NAD(P)-bd_dom"/>
</dbReference>
<accession>A0A1D9Q6C8</accession>
<reference evidence="4" key="1">
    <citation type="journal article" date="2017" name="Genome Biol. Evol.">
        <title>The complete genome sequence of the phytopathogenic fungus Sclerotinia sclerotiorum reveals insights into the genome architecture of broad host range pathogens.</title>
        <authorList>
            <person name="Derbyshire M."/>
            <person name="Denton-Giles M."/>
            <person name="Hegedus D."/>
            <person name="Seifbarghy S."/>
            <person name="Rollins J."/>
            <person name="van Kan J."/>
            <person name="Seidl M.F."/>
            <person name="Faino L."/>
            <person name="Mbengue M."/>
            <person name="Navaud O."/>
            <person name="Raffaele S."/>
            <person name="Hammond-Kosack K."/>
            <person name="Heard S."/>
            <person name="Oliver R."/>
        </authorList>
    </citation>
    <scope>NUCLEOTIDE SEQUENCE [LARGE SCALE GENOMIC DNA]</scope>
    <source>
        <strain evidence="4">ATCC 18683 / 1980 / Ss-1</strain>
    </source>
</reference>
<name>A0A1D9Q6C8_SCLS1</name>
<protein>
    <recommendedName>
        <fullName evidence="2">NAD(P)-binding domain-containing protein</fullName>
    </recommendedName>
</protein>
<evidence type="ECO:0000259" key="2">
    <source>
        <dbReference type="Pfam" id="PF13460"/>
    </source>
</evidence>
<evidence type="ECO:0000313" key="4">
    <source>
        <dbReference type="Proteomes" id="UP000177798"/>
    </source>
</evidence>
<dbReference type="Proteomes" id="UP000177798">
    <property type="component" value="Chromosome 6"/>
</dbReference>
<dbReference type="Gene3D" id="3.40.50.720">
    <property type="entry name" value="NAD(P)-binding Rossmann-like Domain"/>
    <property type="match status" value="1"/>
</dbReference>
<sequence length="288" mass="31591">MPPQPRILLLGGHGKVSLHMTPKILARSWSLISLIRNEGHKGDILEAAKKAEELKSEGTEVGKLEFLVRSLEEVGCVRDAREILEEARPDWVVWCAGAGGKGDKSRTYAIDQNACIHFIRASISTPSISKFLLVSALICRRSRAPWWTDEDWNYVERVNREVLSDYYNAKLKADQVLVVEGGMRKDWVWMDLRPGTLGDGKEKGRVLLGKTGGRGAVTRGDVAEVVVRLLGVEGGRSGYFDLVNGDGEGDGDEGVEIGEAVERVLDSGVDARDGEEFGDLVGSDFLKL</sequence>
<evidence type="ECO:0000313" key="3">
    <source>
        <dbReference type="EMBL" id="APA10446.1"/>
    </source>
</evidence>
<evidence type="ECO:0000256" key="1">
    <source>
        <dbReference type="ARBA" id="ARBA00038376"/>
    </source>
</evidence>
<dbReference type="InterPro" id="IPR036291">
    <property type="entry name" value="NAD(P)-bd_dom_sf"/>
</dbReference>
<dbReference type="VEuPathDB" id="FungiDB:sscle_06g052160"/>
<gene>
    <name evidence="3" type="ORF">sscle_06g052160</name>
</gene>
<feature type="domain" description="NAD(P)-binding" evidence="2">
    <location>
        <begin position="11"/>
        <end position="230"/>
    </location>
</feature>
<organism evidence="3 4">
    <name type="scientific">Sclerotinia sclerotiorum (strain ATCC 18683 / 1980 / Ss-1)</name>
    <name type="common">White mold</name>
    <name type="synonym">Whetzelinia sclerotiorum</name>
    <dbReference type="NCBI Taxonomy" id="665079"/>
    <lineage>
        <taxon>Eukaryota</taxon>
        <taxon>Fungi</taxon>
        <taxon>Dikarya</taxon>
        <taxon>Ascomycota</taxon>
        <taxon>Pezizomycotina</taxon>
        <taxon>Leotiomycetes</taxon>
        <taxon>Helotiales</taxon>
        <taxon>Sclerotiniaceae</taxon>
        <taxon>Sclerotinia</taxon>
    </lineage>
</organism>
<dbReference type="Pfam" id="PF13460">
    <property type="entry name" value="NAD_binding_10"/>
    <property type="match status" value="1"/>
</dbReference>
<dbReference type="SUPFAM" id="SSF51735">
    <property type="entry name" value="NAD(P)-binding Rossmann-fold domains"/>
    <property type="match status" value="1"/>
</dbReference>
<dbReference type="AlphaFoldDB" id="A0A1D9Q6C8"/>
<dbReference type="OrthoDB" id="10254604at2759"/>
<dbReference type="PANTHER" id="PTHR15020">
    <property type="entry name" value="FLAVIN REDUCTASE-RELATED"/>
    <property type="match status" value="1"/>
</dbReference>